<keyword evidence="2" id="KW-1185">Reference proteome</keyword>
<gene>
    <name evidence="1" type="ORF">DKT75_08425</name>
</gene>
<name>A0A317CHA3_9GAMM</name>
<protein>
    <submittedName>
        <fullName evidence="1">Uncharacterized protein</fullName>
    </submittedName>
</protein>
<proteinExistence type="predicted"/>
<dbReference type="RefSeq" id="WP_109822981.1">
    <property type="nucleotide sequence ID" value="NZ_QGKL01000026.1"/>
</dbReference>
<comment type="caution">
    <text evidence="1">The sequence shown here is derived from an EMBL/GenBank/DDBJ whole genome shotgun (WGS) entry which is preliminary data.</text>
</comment>
<organism evidence="1 2">
    <name type="scientific">Leucothrix arctica</name>
    <dbReference type="NCBI Taxonomy" id="1481894"/>
    <lineage>
        <taxon>Bacteria</taxon>
        <taxon>Pseudomonadati</taxon>
        <taxon>Pseudomonadota</taxon>
        <taxon>Gammaproteobacteria</taxon>
        <taxon>Thiotrichales</taxon>
        <taxon>Thiotrichaceae</taxon>
        <taxon>Leucothrix</taxon>
    </lineage>
</organism>
<accession>A0A317CHA3</accession>
<reference evidence="1 2" key="1">
    <citation type="submission" date="2018-05" db="EMBL/GenBank/DDBJ databases">
        <title>Leucothrix arctica sp. nov., isolated from Arctic seawater.</title>
        <authorList>
            <person name="Choi A."/>
            <person name="Baek K."/>
        </authorList>
    </citation>
    <scope>NUCLEOTIDE SEQUENCE [LARGE SCALE GENOMIC DNA]</scope>
    <source>
        <strain evidence="1 2">IMCC9719</strain>
    </source>
</reference>
<evidence type="ECO:0000313" key="1">
    <source>
        <dbReference type="EMBL" id="PWQ96783.1"/>
    </source>
</evidence>
<evidence type="ECO:0000313" key="2">
    <source>
        <dbReference type="Proteomes" id="UP000245506"/>
    </source>
</evidence>
<dbReference type="AlphaFoldDB" id="A0A317CHA3"/>
<dbReference type="EMBL" id="QGKL01000026">
    <property type="protein sequence ID" value="PWQ96783.1"/>
    <property type="molecule type" value="Genomic_DNA"/>
</dbReference>
<dbReference type="OrthoDB" id="596297at2"/>
<sequence>MDLRERFRLKVYESDGTQYEILFNSIMRLAVDDFKSVKPHGNIGDRGNDGWVQSTGSYYQVYAPEELFKNTKNAILKVKRDFQVLKGYWDDISRINSFYYVLNDKFQGVSPHISQAVESLKKEYNLVTVGVFSNDDLERELFKLPNADICSLLGTQAESNINSREDQIKAREFLDELSFIFEALFNSSTEAGYFFPANVFYFIDRKTNNDWEVSRQLCTDQRIAENQKNMWNQLISMFNQVSQDHYYEDIGLSFKYKPPYELVGRDQLIETRKKSMGKLIQNLADSYVVVRDFSLQ</sequence>
<dbReference type="Proteomes" id="UP000245506">
    <property type="component" value="Unassembled WGS sequence"/>
</dbReference>